<dbReference type="SUPFAM" id="SSF50952">
    <property type="entry name" value="Soluble quinoprotein glucose dehydrogenase"/>
    <property type="match status" value="1"/>
</dbReference>
<evidence type="ECO:0000256" key="1">
    <source>
        <dbReference type="SAM" id="SignalP"/>
    </source>
</evidence>
<dbReference type="OrthoDB" id="9770043at2"/>
<evidence type="ECO:0000259" key="2">
    <source>
        <dbReference type="Pfam" id="PF22807"/>
    </source>
</evidence>
<reference evidence="3 4" key="1">
    <citation type="submission" date="2012-06" db="EMBL/GenBank/DDBJ databases">
        <title>Complete genome of Terriglobus roseus DSM 18391.</title>
        <authorList>
            <consortium name="US DOE Joint Genome Institute (JGI-PGF)"/>
            <person name="Lucas S."/>
            <person name="Copeland A."/>
            <person name="Lapidus A."/>
            <person name="Glavina del Rio T."/>
            <person name="Dalin E."/>
            <person name="Tice H."/>
            <person name="Bruce D."/>
            <person name="Goodwin L."/>
            <person name="Pitluck S."/>
            <person name="Peters L."/>
            <person name="Mikhailova N."/>
            <person name="Munk A.C.C."/>
            <person name="Kyrpides N."/>
            <person name="Mavromatis K."/>
            <person name="Ivanova N."/>
            <person name="Brettin T."/>
            <person name="Detter J.C."/>
            <person name="Han C."/>
            <person name="Larimer F."/>
            <person name="Land M."/>
            <person name="Hauser L."/>
            <person name="Markowitz V."/>
            <person name="Cheng J.-F."/>
            <person name="Hugenholtz P."/>
            <person name="Woyke T."/>
            <person name="Wu D."/>
            <person name="Brambilla E."/>
            <person name="Klenk H.-P."/>
            <person name="Eisen J.A."/>
        </authorList>
    </citation>
    <scope>NUCLEOTIDE SEQUENCE [LARGE SCALE GENOMIC DNA]</scope>
    <source>
        <strain evidence="4">DSM 18391 / NRRL B-41598 / KBS 63</strain>
    </source>
</reference>
<keyword evidence="4" id="KW-1185">Reference proteome</keyword>
<dbReference type="HOGENOM" id="CLU_024435_3_1_0"/>
<dbReference type="KEGG" id="trs:Terro_4079"/>
<dbReference type="PANTHER" id="PTHR19328:SF53">
    <property type="entry name" value="MEMBRANE PROTEIN"/>
    <property type="match status" value="1"/>
</dbReference>
<dbReference type="Gene3D" id="2.120.10.30">
    <property type="entry name" value="TolB, C-terminal domain"/>
    <property type="match status" value="1"/>
</dbReference>
<dbReference type="InterPro" id="IPR011042">
    <property type="entry name" value="6-blade_b-propeller_TolB-like"/>
</dbReference>
<dbReference type="eggNOG" id="COG2133">
    <property type="taxonomic scope" value="Bacteria"/>
</dbReference>
<gene>
    <name evidence="3" type="ordered locus">Terro_4079</name>
</gene>
<dbReference type="Pfam" id="PF22807">
    <property type="entry name" value="TrAA12"/>
    <property type="match status" value="2"/>
</dbReference>
<sequence>MKRTLASIASAAVLISSAMVHAQAMPNPSRETHQVNVVLPAPLKATPENLAKLKLPAGFHIAKFAEGLESPRVIVISRAGNIYVSSRDAGTITMLSPDGATKKQVVALEDVHGMVIHDGTMYYVTIKEVYSAPIQADGTLGTSKLLIKDLPDAGQHVDRTLAVGPDNKLYVSVGSTCNTCEEHNKANATMQRFNLDGSGKETFATGLRNTIGFAFQPATGALYGWDDGVDWQGDKAQREELNKLEMGKDYGWPYILGDGERNLYLTPPHGVTLDQWDAKSTRPVLTWAAHASGMQLIFLSGTGLPADYNGDALATMHGSWGANPPSGYEVVRIHFEGGSAKTMTPFVEGFLMPVKGGSGWARFARPFGLAQMQDGSILLGDEQNGILYRVTHGK</sequence>
<dbReference type="InterPro" id="IPR054539">
    <property type="entry name" value="Beta-prop_PDH"/>
</dbReference>
<dbReference type="EMBL" id="CP003379">
    <property type="protein sequence ID" value="AFL90286.1"/>
    <property type="molecule type" value="Genomic_DNA"/>
</dbReference>
<feature type="domain" description="Pyrroloquinoline quinone-dependent pyranose dehydrogenase beta-propeller" evidence="2">
    <location>
        <begin position="272"/>
        <end position="391"/>
    </location>
</feature>
<name>I3ZM18_TERRK</name>
<dbReference type="RefSeq" id="WP_014787546.1">
    <property type="nucleotide sequence ID" value="NC_018014.1"/>
</dbReference>
<keyword evidence="1" id="KW-0732">Signal</keyword>
<evidence type="ECO:0000313" key="3">
    <source>
        <dbReference type="EMBL" id="AFL90286.1"/>
    </source>
</evidence>
<dbReference type="AlphaFoldDB" id="I3ZM18"/>
<dbReference type="STRING" id="926566.Terro_4079"/>
<feature type="chain" id="PRO_5003685214" evidence="1">
    <location>
        <begin position="23"/>
        <end position="394"/>
    </location>
</feature>
<dbReference type="InterPro" id="IPR011041">
    <property type="entry name" value="Quinoprot_gluc/sorb_DH_b-prop"/>
</dbReference>
<proteinExistence type="predicted"/>
<feature type="domain" description="Pyrroloquinoline quinone-dependent pyranose dehydrogenase beta-propeller" evidence="2">
    <location>
        <begin position="54"/>
        <end position="230"/>
    </location>
</feature>
<dbReference type="PANTHER" id="PTHR19328">
    <property type="entry name" value="HEDGEHOG-INTERACTING PROTEIN"/>
    <property type="match status" value="1"/>
</dbReference>
<protein>
    <submittedName>
        <fullName evidence="3">Glucose/sorbosone dehydrogenase</fullName>
    </submittedName>
</protein>
<organism evidence="3 4">
    <name type="scientific">Terriglobus roseus (strain DSM 18391 / NRRL B-41598 / KBS 63)</name>
    <dbReference type="NCBI Taxonomy" id="926566"/>
    <lineage>
        <taxon>Bacteria</taxon>
        <taxon>Pseudomonadati</taxon>
        <taxon>Acidobacteriota</taxon>
        <taxon>Terriglobia</taxon>
        <taxon>Terriglobales</taxon>
        <taxon>Acidobacteriaceae</taxon>
        <taxon>Terriglobus</taxon>
    </lineage>
</organism>
<dbReference type="Proteomes" id="UP000006056">
    <property type="component" value="Chromosome"/>
</dbReference>
<evidence type="ECO:0000313" key="4">
    <source>
        <dbReference type="Proteomes" id="UP000006056"/>
    </source>
</evidence>
<accession>I3ZM18</accession>
<feature type="signal peptide" evidence="1">
    <location>
        <begin position="1"/>
        <end position="22"/>
    </location>
</feature>